<evidence type="ECO:0000313" key="1">
    <source>
        <dbReference type="EMBL" id="CAF4700920.1"/>
    </source>
</evidence>
<feature type="non-terminal residue" evidence="1">
    <location>
        <position position="103"/>
    </location>
</feature>
<proteinExistence type="predicted"/>
<gene>
    <name evidence="1" type="ORF">SRO942_LOCUS51411</name>
</gene>
<dbReference type="Proteomes" id="UP000681722">
    <property type="component" value="Unassembled WGS sequence"/>
</dbReference>
<reference evidence="1" key="1">
    <citation type="submission" date="2021-02" db="EMBL/GenBank/DDBJ databases">
        <authorList>
            <person name="Nowell W R."/>
        </authorList>
    </citation>
    <scope>NUCLEOTIDE SEQUENCE</scope>
</reference>
<name>A0A8S3A8Y7_9BILA</name>
<organism evidence="1 2">
    <name type="scientific">Didymodactylos carnosus</name>
    <dbReference type="NCBI Taxonomy" id="1234261"/>
    <lineage>
        <taxon>Eukaryota</taxon>
        <taxon>Metazoa</taxon>
        <taxon>Spiralia</taxon>
        <taxon>Gnathifera</taxon>
        <taxon>Rotifera</taxon>
        <taxon>Eurotatoria</taxon>
        <taxon>Bdelloidea</taxon>
        <taxon>Philodinida</taxon>
        <taxon>Philodinidae</taxon>
        <taxon>Didymodactylos</taxon>
    </lineage>
</organism>
<sequence>MEHLFKSGTVDIHLRRLTRQQSNFEIGYSIDRIQVGMKKVRDENDQSQQGEENAGIEVKKIPFQLSMSDIDDHKRQLTFCNVDAQQNLVYKKVLINGQLKLLQ</sequence>
<comment type="caution">
    <text evidence="1">The sequence shown here is derived from an EMBL/GenBank/DDBJ whole genome shotgun (WGS) entry which is preliminary data.</text>
</comment>
<accession>A0A8S3A8Y7</accession>
<evidence type="ECO:0000313" key="2">
    <source>
        <dbReference type="Proteomes" id="UP000681722"/>
    </source>
</evidence>
<dbReference type="EMBL" id="CAJOBC010162414">
    <property type="protein sequence ID" value="CAF4700920.1"/>
    <property type="molecule type" value="Genomic_DNA"/>
</dbReference>
<dbReference type="AlphaFoldDB" id="A0A8S3A8Y7"/>
<dbReference type="OrthoDB" id="10498549at2759"/>
<protein>
    <submittedName>
        <fullName evidence="1">Uncharacterized protein</fullName>
    </submittedName>
</protein>